<protein>
    <submittedName>
        <fullName evidence="1">Uncharacterized protein</fullName>
    </submittedName>
</protein>
<name>F8PBD7_SERL9</name>
<gene>
    <name evidence="1" type="ORF">SERLADRAFT_402063</name>
</gene>
<dbReference type="Proteomes" id="UP000008064">
    <property type="component" value="Unassembled WGS sequence"/>
</dbReference>
<proteinExistence type="predicted"/>
<dbReference type="HOGENOM" id="CLU_202230_0_0_1"/>
<sequence>MPGETPVTITELVAQKDRIYREEKELKVKYAKVKAFQGLPPNLELARIELIQAQDEQMRLVQLRERLLGRMADAVSVVILDKYT</sequence>
<dbReference type="AlphaFoldDB" id="F8PBD7"/>
<dbReference type="EMBL" id="GL945443">
    <property type="protein sequence ID" value="EGO19577.1"/>
    <property type="molecule type" value="Genomic_DNA"/>
</dbReference>
<evidence type="ECO:0000313" key="1">
    <source>
        <dbReference type="EMBL" id="EGO19577.1"/>
    </source>
</evidence>
<reference evidence="1" key="1">
    <citation type="submission" date="2011-04" db="EMBL/GenBank/DDBJ databases">
        <title>Evolution of plant cell wall degrading machinery underlies the functional diversity of forest fungi.</title>
        <authorList>
            <consortium name="US DOE Joint Genome Institute (JGI-PGF)"/>
            <person name="Eastwood D.C."/>
            <person name="Floudas D."/>
            <person name="Binder M."/>
            <person name="Majcherczyk A."/>
            <person name="Schneider P."/>
            <person name="Aerts A."/>
            <person name="Asiegbu F.O."/>
            <person name="Baker S.E."/>
            <person name="Barry K."/>
            <person name="Bendiksby M."/>
            <person name="Blumentritt M."/>
            <person name="Coutinho P.M."/>
            <person name="Cullen D."/>
            <person name="Cullen D."/>
            <person name="Gathman A."/>
            <person name="Goodell B."/>
            <person name="Henrissat B."/>
            <person name="Ihrmark K."/>
            <person name="Kauserud H."/>
            <person name="Kohler A."/>
            <person name="LaButti K."/>
            <person name="Lapidus A."/>
            <person name="Lavin J.L."/>
            <person name="Lee Y.-H."/>
            <person name="Lindquist E."/>
            <person name="Lilly W."/>
            <person name="Lucas S."/>
            <person name="Morin E."/>
            <person name="Murat C."/>
            <person name="Oguiza J.A."/>
            <person name="Park J."/>
            <person name="Pisabarro A.G."/>
            <person name="Riley R."/>
            <person name="Rosling A."/>
            <person name="Salamov A."/>
            <person name="Schmidt O."/>
            <person name="Schmutz J."/>
            <person name="Skrede I."/>
            <person name="Stenlid J."/>
            <person name="Wiebenga A."/>
            <person name="Xie X."/>
            <person name="Kues U."/>
            <person name="Hibbett D.S."/>
            <person name="Hoffmeister D."/>
            <person name="Hogberg N."/>
            <person name="Martin F."/>
            <person name="Grigoriev I.V."/>
            <person name="Watkinson S.C."/>
        </authorList>
    </citation>
    <scope>NUCLEOTIDE SEQUENCE</scope>
    <source>
        <strain evidence="1">S7.9</strain>
    </source>
</reference>
<dbReference type="KEGG" id="sla:SERLADRAFT_402063"/>
<organism>
    <name type="scientific">Serpula lacrymans var. lacrymans (strain S7.9)</name>
    <name type="common">Dry rot fungus</name>
    <dbReference type="NCBI Taxonomy" id="578457"/>
    <lineage>
        <taxon>Eukaryota</taxon>
        <taxon>Fungi</taxon>
        <taxon>Dikarya</taxon>
        <taxon>Basidiomycota</taxon>
        <taxon>Agaricomycotina</taxon>
        <taxon>Agaricomycetes</taxon>
        <taxon>Agaricomycetidae</taxon>
        <taxon>Boletales</taxon>
        <taxon>Coniophorineae</taxon>
        <taxon>Serpulaceae</taxon>
        <taxon>Serpula</taxon>
    </lineage>
</organism>
<dbReference type="GeneID" id="18812135"/>
<dbReference type="OrthoDB" id="5372507at2759"/>
<accession>F8PBD7</accession>
<dbReference type="RefSeq" id="XP_007323710.1">
    <property type="nucleotide sequence ID" value="XM_007323648.1"/>
</dbReference>